<keyword evidence="10" id="KW-1185">Reference proteome</keyword>
<dbReference type="PANTHER" id="PTHR43297:SF2">
    <property type="entry name" value="DIPEPTIDE TRANSPORT ATP-BINDING PROTEIN DPPD"/>
    <property type="match status" value="1"/>
</dbReference>
<dbReference type="GO" id="GO:0016887">
    <property type="term" value="F:ATP hydrolysis activity"/>
    <property type="evidence" value="ECO:0007669"/>
    <property type="project" value="InterPro"/>
</dbReference>
<dbReference type="EMBL" id="VMBG01000001">
    <property type="protein sequence ID" value="TSJ78333.1"/>
    <property type="molecule type" value="Genomic_DNA"/>
</dbReference>
<evidence type="ECO:0000313" key="9">
    <source>
        <dbReference type="EMBL" id="TSJ78333.1"/>
    </source>
</evidence>
<dbReference type="NCBIfam" id="NF008453">
    <property type="entry name" value="PRK11308.1"/>
    <property type="match status" value="2"/>
</dbReference>
<dbReference type="SMART" id="SM00382">
    <property type="entry name" value="AAA"/>
    <property type="match status" value="2"/>
</dbReference>
<keyword evidence="3" id="KW-0813">Transport</keyword>
<dbReference type="InterPro" id="IPR027417">
    <property type="entry name" value="P-loop_NTPase"/>
</dbReference>
<dbReference type="Pfam" id="PF00005">
    <property type="entry name" value="ABC_tran"/>
    <property type="match status" value="2"/>
</dbReference>
<feature type="domain" description="ABC transporter" evidence="8">
    <location>
        <begin position="4"/>
        <end position="255"/>
    </location>
</feature>
<dbReference type="RefSeq" id="WP_144228674.1">
    <property type="nucleotide sequence ID" value="NZ_CBCRVV010000003.1"/>
</dbReference>
<evidence type="ECO:0000256" key="2">
    <source>
        <dbReference type="ARBA" id="ARBA00005417"/>
    </source>
</evidence>
<dbReference type="PROSITE" id="PS00211">
    <property type="entry name" value="ABC_TRANSPORTER_1"/>
    <property type="match status" value="2"/>
</dbReference>
<evidence type="ECO:0000256" key="1">
    <source>
        <dbReference type="ARBA" id="ARBA00004417"/>
    </source>
</evidence>
<dbReference type="OrthoDB" id="9809450at2"/>
<dbReference type="GO" id="GO:0015833">
    <property type="term" value="P:peptide transport"/>
    <property type="evidence" value="ECO:0007669"/>
    <property type="project" value="InterPro"/>
</dbReference>
<dbReference type="Pfam" id="PF08352">
    <property type="entry name" value="oligo_HPY"/>
    <property type="match status" value="2"/>
</dbReference>
<organism evidence="9 10">
    <name type="scientific">Rariglobus hedericola</name>
    <dbReference type="NCBI Taxonomy" id="2597822"/>
    <lineage>
        <taxon>Bacteria</taxon>
        <taxon>Pseudomonadati</taxon>
        <taxon>Verrucomicrobiota</taxon>
        <taxon>Opitutia</taxon>
        <taxon>Opitutales</taxon>
        <taxon>Opitutaceae</taxon>
        <taxon>Rariglobus</taxon>
    </lineage>
</organism>
<dbReference type="InterPro" id="IPR050388">
    <property type="entry name" value="ABC_Ni/Peptide_Import"/>
</dbReference>
<evidence type="ECO:0000313" key="10">
    <source>
        <dbReference type="Proteomes" id="UP000315648"/>
    </source>
</evidence>
<dbReference type="Gene3D" id="3.40.50.300">
    <property type="entry name" value="P-loop containing nucleotide triphosphate hydrolases"/>
    <property type="match status" value="2"/>
</dbReference>
<keyword evidence="7" id="KW-0472">Membrane</keyword>
<evidence type="ECO:0000256" key="6">
    <source>
        <dbReference type="ARBA" id="ARBA00022840"/>
    </source>
</evidence>
<dbReference type="InterPro" id="IPR003593">
    <property type="entry name" value="AAA+_ATPase"/>
</dbReference>
<dbReference type="CDD" id="cd03257">
    <property type="entry name" value="ABC_NikE_OppD_transporters"/>
    <property type="match status" value="2"/>
</dbReference>
<evidence type="ECO:0000256" key="3">
    <source>
        <dbReference type="ARBA" id="ARBA00022448"/>
    </source>
</evidence>
<comment type="subcellular location">
    <subcellularLocation>
        <location evidence="1">Cell inner membrane</location>
        <topology evidence="1">Peripheral membrane protein</topology>
    </subcellularLocation>
</comment>
<evidence type="ECO:0000256" key="5">
    <source>
        <dbReference type="ARBA" id="ARBA00022741"/>
    </source>
</evidence>
<dbReference type="PANTHER" id="PTHR43297">
    <property type="entry name" value="OLIGOPEPTIDE TRANSPORT ATP-BINDING PROTEIN APPD"/>
    <property type="match status" value="1"/>
</dbReference>
<dbReference type="Proteomes" id="UP000315648">
    <property type="component" value="Unassembled WGS sequence"/>
</dbReference>
<comment type="similarity">
    <text evidence="2">Belongs to the ABC transporter superfamily.</text>
</comment>
<accession>A0A556QNW6</accession>
<protein>
    <submittedName>
        <fullName evidence="9">ABC transporter ATP-binding protein</fullName>
    </submittedName>
</protein>
<name>A0A556QNW6_9BACT</name>
<dbReference type="InterPro" id="IPR003439">
    <property type="entry name" value="ABC_transporter-like_ATP-bd"/>
</dbReference>
<sequence length="575" mass="62941">MPILTVSDLRTYFHTRSGVYRAVDGVSFQLERGEILGIVGESGSGKSVTCYSLMGLVPQPPGRIEGGTAMFDGVDLLHCSPKEARAIRGKRISMIFQDPMTSLNPFMRVSEQIIEPLLIHEKISRKDALARALAMLEAVGITDAAKRMHNYPHEFSGGMRQRVMIAMALITRPDILIADEPTTALDVTVQAQILALIKKLQREFGMAVIFVTHDLGVVSGLCDRVQVMYAGRIMETADTRTLFRNPQHPYTKALQRCVPALQEKGRPLFTIPGLPPDLSKPISETELLARFEFPPEETSAITAQARAPIDQSDTILEVKDVSTYFPGRASGFFGKASPVVRAVDGVSLNVKRGEVIGLVGESGSGKSTLGRTIMQLVPPTSGAVILEGKNLTAGSAADFSAVRRDLQMVFQDPFASLNPRMTIFAALAEPLLAHAVCKPADVTARVVELMRQVGLPPRDMQKYPHEFSGGQRQRIAIARALALDPKVIIADEPVSALDVSIQAQILNLLADLVRRLNLTLIFISHDLSVVKHISDRIAVMYHGKIVELGPALEVMENPQHEYTRTLLSAIPRIER</sequence>
<dbReference type="FunFam" id="3.40.50.300:FF:000016">
    <property type="entry name" value="Oligopeptide ABC transporter ATP-binding component"/>
    <property type="match status" value="2"/>
</dbReference>
<evidence type="ECO:0000256" key="4">
    <source>
        <dbReference type="ARBA" id="ARBA00022475"/>
    </source>
</evidence>
<dbReference type="PROSITE" id="PS50893">
    <property type="entry name" value="ABC_TRANSPORTER_2"/>
    <property type="match status" value="2"/>
</dbReference>
<dbReference type="GO" id="GO:0005886">
    <property type="term" value="C:plasma membrane"/>
    <property type="evidence" value="ECO:0007669"/>
    <property type="project" value="UniProtKB-SubCell"/>
</dbReference>
<dbReference type="InterPro" id="IPR013563">
    <property type="entry name" value="Oligopep_ABC_C"/>
</dbReference>
<dbReference type="NCBIfam" id="TIGR01727">
    <property type="entry name" value="oligo_HPY"/>
    <property type="match status" value="1"/>
</dbReference>
<dbReference type="GO" id="GO:0005524">
    <property type="term" value="F:ATP binding"/>
    <property type="evidence" value="ECO:0007669"/>
    <property type="project" value="UniProtKB-KW"/>
</dbReference>
<keyword evidence="4" id="KW-1003">Cell membrane</keyword>
<evidence type="ECO:0000256" key="7">
    <source>
        <dbReference type="ARBA" id="ARBA00023136"/>
    </source>
</evidence>
<dbReference type="SUPFAM" id="SSF52540">
    <property type="entry name" value="P-loop containing nucleoside triphosphate hydrolases"/>
    <property type="match status" value="2"/>
</dbReference>
<feature type="domain" description="ABC transporter" evidence="8">
    <location>
        <begin position="316"/>
        <end position="567"/>
    </location>
</feature>
<dbReference type="AlphaFoldDB" id="A0A556QNW6"/>
<keyword evidence="6 9" id="KW-0067">ATP-binding</keyword>
<gene>
    <name evidence="9" type="ORF">FPL22_03230</name>
</gene>
<dbReference type="InterPro" id="IPR017871">
    <property type="entry name" value="ABC_transporter-like_CS"/>
</dbReference>
<proteinExistence type="inferred from homology"/>
<comment type="caution">
    <text evidence="9">The sequence shown here is derived from an EMBL/GenBank/DDBJ whole genome shotgun (WGS) entry which is preliminary data.</text>
</comment>
<evidence type="ECO:0000259" key="8">
    <source>
        <dbReference type="PROSITE" id="PS50893"/>
    </source>
</evidence>
<keyword evidence="5" id="KW-0547">Nucleotide-binding</keyword>
<reference evidence="9 10" key="1">
    <citation type="submission" date="2019-07" db="EMBL/GenBank/DDBJ databases">
        <title>Description of 53C-WASEF.</title>
        <authorList>
            <person name="Pitt A."/>
            <person name="Hahn M.W."/>
        </authorList>
    </citation>
    <scope>NUCLEOTIDE SEQUENCE [LARGE SCALE GENOMIC DNA]</scope>
    <source>
        <strain evidence="9 10">53C-WASEF</strain>
    </source>
</reference>
<dbReference type="NCBIfam" id="NF007739">
    <property type="entry name" value="PRK10419.1"/>
    <property type="match status" value="2"/>
</dbReference>